<protein>
    <submittedName>
        <fullName evidence="1">Uncharacterized protein</fullName>
    </submittedName>
</protein>
<evidence type="ECO:0000313" key="1">
    <source>
        <dbReference type="EMBL" id="VVT50794.1"/>
    </source>
</evidence>
<organism evidence="1 2">
    <name type="scientific">Magnusiomyces paraingens</name>
    <dbReference type="NCBI Taxonomy" id="2606893"/>
    <lineage>
        <taxon>Eukaryota</taxon>
        <taxon>Fungi</taxon>
        <taxon>Dikarya</taxon>
        <taxon>Ascomycota</taxon>
        <taxon>Saccharomycotina</taxon>
        <taxon>Dipodascomycetes</taxon>
        <taxon>Dipodascales</taxon>
        <taxon>Dipodascaceae</taxon>
        <taxon>Magnusiomyces</taxon>
    </lineage>
</organism>
<proteinExistence type="predicted"/>
<accession>A0A5E8BGL8</accession>
<dbReference type="EMBL" id="CABVLU010000002">
    <property type="protein sequence ID" value="VVT50794.1"/>
    <property type="molecule type" value="Genomic_DNA"/>
</dbReference>
<evidence type="ECO:0000313" key="2">
    <source>
        <dbReference type="Proteomes" id="UP000398389"/>
    </source>
</evidence>
<dbReference type="AlphaFoldDB" id="A0A5E8BGL8"/>
<dbReference type="Proteomes" id="UP000398389">
    <property type="component" value="Unassembled WGS sequence"/>
</dbReference>
<name>A0A5E8BGL8_9ASCO</name>
<gene>
    <name evidence="1" type="ORF">SAPINGB_P002882</name>
</gene>
<dbReference type="RefSeq" id="XP_031853491.1">
    <property type="nucleotide sequence ID" value="XM_031997600.1"/>
</dbReference>
<keyword evidence="2" id="KW-1185">Reference proteome</keyword>
<sequence length="246" mass="28460">MVETSKHIAIPLKTKVPVSQADLMKQIGKYSIVYQLIKPNPLNFFKNLYTDPVTFLSKPNRLFFNKHDDATPYLIMCFQEALFKSIGKLKKLEYLHYEGADFTFKPRMLGKSSLYSPLRQFTILSLQELVSSNNKSQNLKQVILKYSCSMEYFDRNDSFEQLAEESGVVSGTLKKKNELIMSDCYTIIPKPCKIYTYSSQEVENLSVLFDFEYFGSHVKNKDCILCTNAKESIQTVENEFFSPFLE</sequence>
<dbReference type="GeneID" id="43581700"/>
<reference evidence="1 2" key="1">
    <citation type="submission" date="2019-09" db="EMBL/GenBank/DDBJ databases">
        <authorList>
            <person name="Brejova B."/>
        </authorList>
    </citation>
    <scope>NUCLEOTIDE SEQUENCE [LARGE SCALE GENOMIC DNA]</scope>
</reference>